<feature type="compositionally biased region" description="Polar residues" evidence="8">
    <location>
        <begin position="301"/>
        <end position="311"/>
    </location>
</feature>
<dbReference type="GO" id="GO:0006355">
    <property type="term" value="P:regulation of DNA-templated transcription"/>
    <property type="evidence" value="ECO:0007669"/>
    <property type="project" value="InterPro"/>
</dbReference>
<sequence length="705" mass="73234">MQPQTSSAVDVGSLGTAARDLTRQDSFGDRHEPLLCRSYSPSVRRALGLGESEGQTLAGQLARLSVHTTVDPPTPGYDLGSWLGHKLGQDGRTESAPATIIRDPFSLLQTESVRTAQAQAPLQSARDSQGADGGLGHNSLGLSTEPHDTLFDTFGARATPYSSAPVSDLTSRDWQCVTPTCSSHNFAARSTCFSCGSPRPLSGIERSTLVGRGSYQPPLSGASADASGQPVPAQGSLSALMPPRHPGLAFRGYHNLTHHGVDMRSVDIAASFWERPALHRSTTPPSAMHTGSPHPGVGSMSVFSSPVTTATPDLPYHGMLPRAAPASRPGSTYHSSSRDTRSGFTTPLHLTSPATPTTTQLSALVEAVAGKGSKSVPETGPAATAVAAKLQQFGVGIGPGVNPSVVAGGADGGAGGSMSSNNPPIVNTGNSGPMCVQPGDWLCGTCGFVNWRRRKVCMRCYPFAEGNELASNLQHGAMLAAQIAGGLDPTSEQGIASLEALMAGVSKAKSAAFPGSGPVTGSVPRDPHAISRSATGSHHSSPMPFAERSPAGTQTASLYGQLPRHGELSLETHSAQALRSSPAGLSLSGQLGRPGVEPFDSAPHTIHHLPEPMSMTPRNALSMLPQRQTSGAAAHPLPKEIWSSSPSRPVVMRPDDREETNTMRSIPKPIGTKTSARQQASTEDQEGTQASPMAEQGRTDVGLAR</sequence>
<organism evidence="10 11">
    <name type="scientific">Pseudozyma flocculosa</name>
    <dbReference type="NCBI Taxonomy" id="84751"/>
    <lineage>
        <taxon>Eukaryota</taxon>
        <taxon>Fungi</taxon>
        <taxon>Dikarya</taxon>
        <taxon>Basidiomycota</taxon>
        <taxon>Ustilaginomycotina</taxon>
        <taxon>Ustilaginomycetes</taxon>
        <taxon>Ustilaginales</taxon>
        <taxon>Ustilaginaceae</taxon>
        <taxon>Pseudozyma</taxon>
    </lineage>
</organism>
<evidence type="ECO:0000256" key="4">
    <source>
        <dbReference type="ARBA" id="ARBA00022833"/>
    </source>
</evidence>
<evidence type="ECO:0000256" key="5">
    <source>
        <dbReference type="ARBA" id="ARBA00022884"/>
    </source>
</evidence>
<feature type="domain" description="RanBP2-type" evidence="9">
    <location>
        <begin position="437"/>
        <end position="460"/>
    </location>
</feature>
<evidence type="ECO:0000256" key="6">
    <source>
        <dbReference type="ARBA" id="ARBA00023242"/>
    </source>
</evidence>
<feature type="compositionally biased region" description="Polar residues" evidence="8">
    <location>
        <begin position="672"/>
        <end position="691"/>
    </location>
</feature>
<dbReference type="AlphaFoldDB" id="A0A5C3EYS0"/>
<feature type="region of interest" description="Disordered" evidence="8">
    <location>
        <begin position="281"/>
        <end position="357"/>
    </location>
</feature>
<feature type="compositionally biased region" description="Low complexity" evidence="8">
    <location>
        <begin position="643"/>
        <end position="652"/>
    </location>
</feature>
<accession>A0A5C3EYS0</accession>
<keyword evidence="5" id="KW-0694">RNA-binding</keyword>
<feature type="domain" description="RanBP2-type" evidence="9">
    <location>
        <begin position="170"/>
        <end position="201"/>
    </location>
</feature>
<keyword evidence="6" id="KW-0539">Nucleus</keyword>
<feature type="region of interest" description="Disordered" evidence="8">
    <location>
        <begin position="511"/>
        <end position="553"/>
    </location>
</feature>
<evidence type="ECO:0000256" key="8">
    <source>
        <dbReference type="SAM" id="MobiDB-lite"/>
    </source>
</evidence>
<evidence type="ECO:0000313" key="11">
    <source>
        <dbReference type="Proteomes" id="UP000323386"/>
    </source>
</evidence>
<dbReference type="GO" id="GO:0005634">
    <property type="term" value="C:nucleus"/>
    <property type="evidence" value="ECO:0007669"/>
    <property type="project" value="UniProtKB-SubCell"/>
</dbReference>
<proteinExistence type="predicted"/>
<dbReference type="InterPro" id="IPR001876">
    <property type="entry name" value="Znf_RanBP2"/>
</dbReference>
<feature type="region of interest" description="Disordered" evidence="8">
    <location>
        <begin position="1"/>
        <end position="33"/>
    </location>
</feature>
<feature type="region of interest" description="Disordered" evidence="8">
    <location>
        <begin position="210"/>
        <end position="235"/>
    </location>
</feature>
<evidence type="ECO:0000256" key="3">
    <source>
        <dbReference type="ARBA" id="ARBA00022771"/>
    </source>
</evidence>
<dbReference type="GO" id="GO:0008270">
    <property type="term" value="F:zinc ion binding"/>
    <property type="evidence" value="ECO:0007669"/>
    <property type="project" value="UniProtKB-KW"/>
</dbReference>
<dbReference type="GO" id="GO:0003723">
    <property type="term" value="F:RNA binding"/>
    <property type="evidence" value="ECO:0007669"/>
    <property type="project" value="UniProtKB-KW"/>
</dbReference>
<keyword evidence="3 7" id="KW-0863">Zinc-finger</keyword>
<protein>
    <recommendedName>
        <fullName evidence="9">RanBP2-type domain-containing protein</fullName>
    </recommendedName>
</protein>
<feature type="compositionally biased region" description="Polar residues" evidence="8">
    <location>
        <begin position="342"/>
        <end position="357"/>
    </location>
</feature>
<name>A0A5C3EYS0_9BASI</name>
<evidence type="ECO:0000256" key="2">
    <source>
        <dbReference type="ARBA" id="ARBA00022723"/>
    </source>
</evidence>
<dbReference type="PROSITE" id="PS50199">
    <property type="entry name" value="ZF_RANBP2_2"/>
    <property type="match status" value="2"/>
</dbReference>
<keyword evidence="4" id="KW-0862">Zinc</keyword>
<dbReference type="Pfam" id="PF00641">
    <property type="entry name" value="Zn_ribbon_RanBP"/>
    <property type="match status" value="1"/>
</dbReference>
<feature type="compositionally biased region" description="Basic and acidic residues" evidence="8">
    <location>
        <begin position="20"/>
        <end position="33"/>
    </location>
</feature>
<dbReference type="SUPFAM" id="SSF90209">
    <property type="entry name" value="Ran binding protein zinc finger-like"/>
    <property type="match status" value="2"/>
</dbReference>
<dbReference type="OrthoDB" id="448399at2759"/>
<evidence type="ECO:0000259" key="9">
    <source>
        <dbReference type="PROSITE" id="PS50199"/>
    </source>
</evidence>
<dbReference type="EMBL" id="OOIP01000005">
    <property type="protein sequence ID" value="SPO36816.1"/>
    <property type="molecule type" value="Genomic_DNA"/>
</dbReference>
<dbReference type="PROSITE" id="PS01358">
    <property type="entry name" value="ZF_RANBP2_1"/>
    <property type="match status" value="2"/>
</dbReference>
<reference evidence="10 11" key="1">
    <citation type="submission" date="2018-03" db="EMBL/GenBank/DDBJ databases">
        <authorList>
            <person name="Guldener U."/>
        </authorList>
    </citation>
    <scope>NUCLEOTIDE SEQUENCE [LARGE SCALE GENOMIC DNA]</scope>
    <source>
        <strain evidence="10 11">DAOM196992</strain>
    </source>
</reference>
<evidence type="ECO:0000313" key="10">
    <source>
        <dbReference type="EMBL" id="SPO36816.1"/>
    </source>
</evidence>
<keyword evidence="2" id="KW-0479">Metal-binding</keyword>
<dbReference type="SMART" id="SM00547">
    <property type="entry name" value="ZnF_RBZ"/>
    <property type="match status" value="2"/>
</dbReference>
<dbReference type="InterPro" id="IPR036443">
    <property type="entry name" value="Znf_RanBP2_sf"/>
</dbReference>
<gene>
    <name evidence="10" type="ORF">PSFLO_02287</name>
</gene>
<comment type="subcellular location">
    <subcellularLocation>
        <location evidence="1">Nucleus</location>
    </subcellularLocation>
</comment>
<dbReference type="Gene3D" id="4.10.1060.10">
    <property type="entry name" value="Zinc finger, RanBP2-type"/>
    <property type="match status" value="2"/>
</dbReference>
<dbReference type="PANTHER" id="PTHR23238">
    <property type="entry name" value="RNA BINDING PROTEIN"/>
    <property type="match status" value="1"/>
</dbReference>
<evidence type="ECO:0000256" key="7">
    <source>
        <dbReference type="PROSITE-ProRule" id="PRU00322"/>
    </source>
</evidence>
<dbReference type="Proteomes" id="UP000323386">
    <property type="component" value="Unassembled WGS sequence"/>
</dbReference>
<feature type="region of interest" description="Disordered" evidence="8">
    <location>
        <begin position="571"/>
        <end position="705"/>
    </location>
</feature>
<dbReference type="InterPro" id="IPR034870">
    <property type="entry name" value="TET_fam"/>
</dbReference>
<keyword evidence="11" id="KW-1185">Reference proteome</keyword>
<evidence type="ECO:0000256" key="1">
    <source>
        <dbReference type="ARBA" id="ARBA00004123"/>
    </source>
</evidence>